<reference evidence="5 6" key="1">
    <citation type="journal article" date="2016" name="Nat. Commun.">
        <title>Thousands of microbial genomes shed light on interconnected biogeochemical processes in an aquifer system.</title>
        <authorList>
            <person name="Anantharaman K."/>
            <person name="Brown C.T."/>
            <person name="Hug L.A."/>
            <person name="Sharon I."/>
            <person name="Castelle C.J."/>
            <person name="Probst A.J."/>
            <person name="Thomas B.C."/>
            <person name="Singh A."/>
            <person name="Wilkins M.J."/>
            <person name="Karaoz U."/>
            <person name="Brodie E.L."/>
            <person name="Williams K.H."/>
            <person name="Hubbard S.S."/>
            <person name="Banfield J.F."/>
        </authorList>
    </citation>
    <scope>NUCLEOTIDE SEQUENCE [LARGE SCALE GENOMIC DNA]</scope>
</reference>
<evidence type="ECO:0000256" key="4">
    <source>
        <dbReference type="ARBA" id="ARBA00035135"/>
    </source>
</evidence>
<evidence type="ECO:0000256" key="2">
    <source>
        <dbReference type="ARBA" id="ARBA00022980"/>
    </source>
</evidence>
<comment type="similarity">
    <text evidence="1">Belongs to the bacterial ribosomal protein bS21 family.</text>
</comment>
<dbReference type="GO" id="GO:0005840">
    <property type="term" value="C:ribosome"/>
    <property type="evidence" value="ECO:0007669"/>
    <property type="project" value="UniProtKB-KW"/>
</dbReference>
<proteinExistence type="inferred from homology"/>
<dbReference type="Pfam" id="PF01165">
    <property type="entry name" value="Ribosomal_S21"/>
    <property type="match status" value="1"/>
</dbReference>
<comment type="caution">
    <text evidence="5">The sequence shown here is derived from an EMBL/GenBank/DDBJ whole genome shotgun (WGS) entry which is preliminary data.</text>
</comment>
<gene>
    <name evidence="5" type="ORF">A3C24_03800</name>
</gene>
<dbReference type="GO" id="GO:1990904">
    <property type="term" value="C:ribonucleoprotein complex"/>
    <property type="evidence" value="ECO:0007669"/>
    <property type="project" value="UniProtKB-KW"/>
</dbReference>
<evidence type="ECO:0000256" key="3">
    <source>
        <dbReference type="ARBA" id="ARBA00023274"/>
    </source>
</evidence>
<dbReference type="NCBIfam" id="TIGR00030">
    <property type="entry name" value="S21p"/>
    <property type="match status" value="1"/>
</dbReference>
<organism evidence="5 6">
    <name type="scientific">Candidatus Roizmanbacteria bacterium RIFCSPHIGHO2_02_FULL_37_24</name>
    <dbReference type="NCBI Taxonomy" id="1802037"/>
    <lineage>
        <taxon>Bacteria</taxon>
        <taxon>Candidatus Roizmaniibacteriota</taxon>
    </lineage>
</organism>
<dbReference type="InterPro" id="IPR001911">
    <property type="entry name" value="Ribosomal_bS21"/>
</dbReference>
<protein>
    <recommendedName>
        <fullName evidence="4">Small ribosomal subunit protein bS21</fullName>
    </recommendedName>
</protein>
<dbReference type="AlphaFoldDB" id="A0A1F7GVP1"/>
<evidence type="ECO:0000313" key="5">
    <source>
        <dbReference type="EMBL" id="OGK22953.1"/>
    </source>
</evidence>
<sequence>MVVVKKKRGENTDTLLKRFTKITKEENIAFDVNKKKYYLKPSLLKKEKMKDKLKRKAMQKKRFSR</sequence>
<evidence type="ECO:0000313" key="6">
    <source>
        <dbReference type="Proteomes" id="UP000177159"/>
    </source>
</evidence>
<dbReference type="GO" id="GO:0003735">
    <property type="term" value="F:structural constituent of ribosome"/>
    <property type="evidence" value="ECO:0007669"/>
    <property type="project" value="InterPro"/>
</dbReference>
<keyword evidence="2 5" id="KW-0689">Ribosomal protein</keyword>
<keyword evidence="3" id="KW-0687">Ribonucleoprotein</keyword>
<evidence type="ECO:0000256" key="1">
    <source>
        <dbReference type="ARBA" id="ARBA00006640"/>
    </source>
</evidence>
<name>A0A1F7GVP1_9BACT</name>
<dbReference type="GO" id="GO:0006412">
    <property type="term" value="P:translation"/>
    <property type="evidence" value="ECO:0007669"/>
    <property type="project" value="InterPro"/>
</dbReference>
<accession>A0A1F7GVP1</accession>
<dbReference type="Proteomes" id="UP000177159">
    <property type="component" value="Unassembled WGS sequence"/>
</dbReference>
<dbReference type="EMBL" id="MFZM01000030">
    <property type="protein sequence ID" value="OGK22953.1"/>
    <property type="molecule type" value="Genomic_DNA"/>
</dbReference>